<accession>A0A132NM16</accession>
<dbReference type="AlphaFoldDB" id="A0A132NM16"/>
<feature type="signal peptide" evidence="1">
    <location>
        <begin position="1"/>
        <end position="25"/>
    </location>
</feature>
<comment type="caution">
    <text evidence="2">The sequence shown here is derived from an EMBL/GenBank/DDBJ whole genome shotgun (WGS) entry which is preliminary data.</text>
</comment>
<organism evidence="2 3">
    <name type="scientific">Giardia duodenalis assemblage B</name>
    <dbReference type="NCBI Taxonomy" id="1394984"/>
    <lineage>
        <taxon>Eukaryota</taxon>
        <taxon>Metamonada</taxon>
        <taxon>Diplomonadida</taxon>
        <taxon>Hexamitidae</taxon>
        <taxon>Giardiinae</taxon>
        <taxon>Giardia</taxon>
    </lineage>
</organism>
<evidence type="ECO:0000256" key="1">
    <source>
        <dbReference type="SAM" id="SignalP"/>
    </source>
</evidence>
<proteinExistence type="predicted"/>
<keyword evidence="1" id="KW-0732">Signal</keyword>
<dbReference type="VEuPathDB" id="GiardiaDB:QR46_4940"/>
<dbReference type="OrthoDB" id="300641at2759"/>
<name>A0A132NM16_GIAIN</name>
<dbReference type="Proteomes" id="UP000070089">
    <property type="component" value="Unassembled WGS sequence"/>
</dbReference>
<sequence>MCVYITMLILLSALISFQTAGCTHSYQVNDCVEGRCEEINGHELCMECKNNGYIPINGYCQKYDSSRYSSCKNADGTGITTQRQCGMCTGSMHLYKGGCYSCGSIYPGSLICRECAEGVCTNCTRGFFENPAASQTADSCIRCDDTTGVAGFVGVAGCLRCYSPNSTHSNVARCHTCKLPTHMPNTMGDTCYKCQLSDCFRCKPRMHARFVALSSI</sequence>
<feature type="chain" id="PRO_5007799936" evidence="1">
    <location>
        <begin position="26"/>
        <end position="216"/>
    </location>
</feature>
<protein>
    <submittedName>
        <fullName evidence="2">Variant-specific surface protein</fullName>
    </submittedName>
</protein>
<dbReference type="EMBL" id="JXTI01000341">
    <property type="protein sequence ID" value="KWX11104.1"/>
    <property type="molecule type" value="Genomic_DNA"/>
</dbReference>
<evidence type="ECO:0000313" key="3">
    <source>
        <dbReference type="Proteomes" id="UP000070089"/>
    </source>
</evidence>
<evidence type="ECO:0000313" key="2">
    <source>
        <dbReference type="EMBL" id="KWX11104.1"/>
    </source>
</evidence>
<gene>
    <name evidence="2" type="ORF">QR46_4940</name>
</gene>
<reference evidence="2 3" key="1">
    <citation type="journal article" date="2015" name="Mol. Biochem. Parasitol.">
        <title>Identification of polymorphic genes for use in assemblage B genotyping assays through comparative genomics of multiple assemblage B Giardia duodenalis isolates.</title>
        <authorList>
            <person name="Wielinga C."/>
            <person name="Thompson R.C."/>
            <person name="Monis P."/>
            <person name="Ryan U."/>
        </authorList>
    </citation>
    <scope>NUCLEOTIDE SEQUENCE [LARGE SCALE GENOMIC DNA]</scope>
    <source>
        <strain evidence="2 3">BAH15c1</strain>
    </source>
</reference>